<comment type="caution">
    <text evidence="1">The sequence shown here is derived from an EMBL/GenBank/DDBJ whole genome shotgun (WGS) entry which is preliminary data.</text>
</comment>
<sequence>MLEEIDKHDFLYQKRTYRGQFNPAALLFNANLQEFATRVSYISNLQTLGKLSPAESYEQIDALWNQLKSSYSSLGYNNLEN</sequence>
<dbReference type="STRING" id="128403.WA1_23310"/>
<dbReference type="Proteomes" id="UP000076925">
    <property type="component" value="Unassembled WGS sequence"/>
</dbReference>
<keyword evidence="2" id="KW-1185">Reference proteome</keyword>
<protein>
    <recommendedName>
        <fullName evidence="3">Isopropylmalate/homocitrate/citramalate synthase</fullName>
    </recommendedName>
</protein>
<accession>A0A139X8L8</accession>
<reference evidence="1 2" key="1">
    <citation type="journal article" date="2013" name="Genome Biol. Evol.">
        <title>Genomes of Stigonematalean cyanobacteria (subsection V) and the evolution of oxygenic photosynthesis from prokaryotes to plastids.</title>
        <authorList>
            <person name="Dagan T."/>
            <person name="Roettger M."/>
            <person name="Stucken K."/>
            <person name="Landan G."/>
            <person name="Koch R."/>
            <person name="Major P."/>
            <person name="Gould S.B."/>
            <person name="Goremykin V.V."/>
            <person name="Rippka R."/>
            <person name="Tandeau de Marsac N."/>
            <person name="Gugger M."/>
            <person name="Lockhart P.J."/>
            <person name="Allen J.F."/>
            <person name="Brune I."/>
            <person name="Maus I."/>
            <person name="Puhler A."/>
            <person name="Martin W.F."/>
        </authorList>
    </citation>
    <scope>NUCLEOTIDE SEQUENCE [LARGE SCALE GENOMIC DNA]</scope>
    <source>
        <strain evidence="1 2">PCC 7110</strain>
    </source>
</reference>
<dbReference type="AlphaFoldDB" id="A0A139X8L8"/>
<organism evidence="1 2">
    <name type="scientific">Scytonema hofmannii PCC 7110</name>
    <dbReference type="NCBI Taxonomy" id="128403"/>
    <lineage>
        <taxon>Bacteria</taxon>
        <taxon>Bacillati</taxon>
        <taxon>Cyanobacteriota</taxon>
        <taxon>Cyanophyceae</taxon>
        <taxon>Nostocales</taxon>
        <taxon>Scytonemataceae</taxon>
        <taxon>Scytonema</taxon>
    </lineage>
</organism>
<gene>
    <name evidence="1" type="ORF">WA1_23310</name>
</gene>
<name>A0A139X8L8_9CYAN</name>
<evidence type="ECO:0008006" key="3">
    <source>
        <dbReference type="Google" id="ProtNLM"/>
    </source>
</evidence>
<dbReference type="OrthoDB" id="426986at2"/>
<evidence type="ECO:0000313" key="1">
    <source>
        <dbReference type="EMBL" id="KYC41049.1"/>
    </source>
</evidence>
<evidence type="ECO:0000313" key="2">
    <source>
        <dbReference type="Proteomes" id="UP000076925"/>
    </source>
</evidence>
<dbReference type="EMBL" id="ANNX02000025">
    <property type="protein sequence ID" value="KYC41049.1"/>
    <property type="molecule type" value="Genomic_DNA"/>
</dbReference>
<proteinExistence type="predicted"/>
<dbReference type="RefSeq" id="WP_017740165.1">
    <property type="nucleotide sequence ID" value="NZ_KQ976354.1"/>
</dbReference>
<dbReference type="InterPro" id="IPR055643">
    <property type="entry name" value="DUF7219"/>
</dbReference>
<dbReference type="Pfam" id="PF23856">
    <property type="entry name" value="DUF7219"/>
    <property type="match status" value="1"/>
</dbReference>